<comment type="caution">
    <text evidence="1">The sequence shown here is derived from an EMBL/GenBank/DDBJ whole genome shotgun (WGS) entry which is preliminary data.</text>
</comment>
<keyword evidence="2" id="KW-1185">Reference proteome</keyword>
<accession>A0ABS0WSR3</accession>
<evidence type="ECO:0000313" key="2">
    <source>
        <dbReference type="Proteomes" id="UP000623301"/>
    </source>
</evidence>
<dbReference type="EMBL" id="JAEHFJ010000005">
    <property type="protein sequence ID" value="MBJ2175010.1"/>
    <property type="molecule type" value="Genomic_DNA"/>
</dbReference>
<proteinExistence type="predicted"/>
<dbReference type="RefSeq" id="WP_198841714.1">
    <property type="nucleotide sequence ID" value="NZ_JAEHFJ010000005.1"/>
</dbReference>
<protein>
    <recommendedName>
        <fullName evidence="3">DUF1735 domain-containing protein</fullName>
    </recommendedName>
</protein>
<reference evidence="1 2" key="1">
    <citation type="submission" date="2020-12" db="EMBL/GenBank/DDBJ databases">
        <title>Aureibaculum luteum sp. nov. and Aureibaculum flavum sp. nov., novel members of the family Flavobacteriaceae isolated from Antarctic intertidal sediments.</title>
        <authorList>
            <person name="He X."/>
            <person name="Zhang X."/>
        </authorList>
    </citation>
    <scope>NUCLEOTIDE SEQUENCE [LARGE SCALE GENOMIC DNA]</scope>
    <source>
        <strain evidence="1 2">A20</strain>
    </source>
</reference>
<name>A0ABS0WSR3_9FLAO</name>
<dbReference type="PROSITE" id="PS51257">
    <property type="entry name" value="PROKAR_LIPOPROTEIN"/>
    <property type="match status" value="1"/>
</dbReference>
<gene>
    <name evidence="1" type="ORF">JBL43_12230</name>
</gene>
<sequence length="177" mass="20095">MQKYFLVLILMMATIISCDEIDNLTKFTMDYDSSMTIPSSTGINLPFVLNTPQMETNSESEFESNNTHKDLIEDIRLRVLDLTLVSPDNEDFSFLESIKIYIVAEGLQELEIAFNEDVSATPGKTLELQTVDVDIQEYVKKDKFSLKVQAVTDEVLTSDHQIDIHSEFFVDAKILGI</sequence>
<evidence type="ECO:0000313" key="1">
    <source>
        <dbReference type="EMBL" id="MBJ2175010.1"/>
    </source>
</evidence>
<organism evidence="1 2">
    <name type="scientific">Aureibaculum flavum</name>
    <dbReference type="NCBI Taxonomy" id="2795986"/>
    <lineage>
        <taxon>Bacteria</taxon>
        <taxon>Pseudomonadati</taxon>
        <taxon>Bacteroidota</taxon>
        <taxon>Flavobacteriia</taxon>
        <taxon>Flavobacteriales</taxon>
        <taxon>Flavobacteriaceae</taxon>
        <taxon>Aureibaculum</taxon>
    </lineage>
</organism>
<dbReference type="Proteomes" id="UP000623301">
    <property type="component" value="Unassembled WGS sequence"/>
</dbReference>
<evidence type="ECO:0008006" key="3">
    <source>
        <dbReference type="Google" id="ProtNLM"/>
    </source>
</evidence>